<dbReference type="Proteomes" id="UP001497644">
    <property type="component" value="Chromosome 3"/>
</dbReference>
<proteinExistence type="predicted"/>
<name>A0AAV2NM22_9HYME</name>
<keyword evidence="2" id="KW-1185">Reference proteome</keyword>
<protein>
    <submittedName>
        <fullName evidence="1">Uncharacterized protein</fullName>
    </submittedName>
</protein>
<evidence type="ECO:0000313" key="2">
    <source>
        <dbReference type="Proteomes" id="UP001497644"/>
    </source>
</evidence>
<gene>
    <name evidence="1" type="ORF">LPLAT_LOCUS7489</name>
</gene>
<dbReference type="AlphaFoldDB" id="A0AAV2NM22"/>
<evidence type="ECO:0000313" key="1">
    <source>
        <dbReference type="EMBL" id="CAL1681465.1"/>
    </source>
</evidence>
<organism evidence="1 2">
    <name type="scientific">Lasius platythorax</name>
    <dbReference type="NCBI Taxonomy" id="488582"/>
    <lineage>
        <taxon>Eukaryota</taxon>
        <taxon>Metazoa</taxon>
        <taxon>Ecdysozoa</taxon>
        <taxon>Arthropoda</taxon>
        <taxon>Hexapoda</taxon>
        <taxon>Insecta</taxon>
        <taxon>Pterygota</taxon>
        <taxon>Neoptera</taxon>
        <taxon>Endopterygota</taxon>
        <taxon>Hymenoptera</taxon>
        <taxon>Apocrita</taxon>
        <taxon>Aculeata</taxon>
        <taxon>Formicoidea</taxon>
        <taxon>Formicidae</taxon>
        <taxon>Formicinae</taxon>
        <taxon>Lasius</taxon>
        <taxon>Lasius</taxon>
    </lineage>
</organism>
<sequence length="125" mass="14354">MPAFSRNLMNDIIAPFRRRDSSFYRALLAFSRWSKINERVSTRQERVTYCGQDTGIIAVKNNVSSRRDCLGHKSARLSDNKTAASIFVHAVLKMHREMFDFHSEDEISGRSGAVKRYSATSKVFF</sequence>
<dbReference type="EMBL" id="OZ034826">
    <property type="protein sequence ID" value="CAL1681465.1"/>
    <property type="molecule type" value="Genomic_DNA"/>
</dbReference>
<reference evidence="1" key="1">
    <citation type="submission" date="2024-04" db="EMBL/GenBank/DDBJ databases">
        <authorList>
            <consortium name="Molecular Ecology Group"/>
        </authorList>
    </citation>
    <scope>NUCLEOTIDE SEQUENCE</scope>
</reference>
<accession>A0AAV2NM22</accession>